<dbReference type="AlphaFoldDB" id="A0A0E9RB26"/>
<sequence length="26" mass="2964">MAKKKASLTSLFKIQYICKHKGVVKL</sequence>
<organism evidence="1">
    <name type="scientific">Anguilla anguilla</name>
    <name type="common">European freshwater eel</name>
    <name type="synonym">Muraena anguilla</name>
    <dbReference type="NCBI Taxonomy" id="7936"/>
    <lineage>
        <taxon>Eukaryota</taxon>
        <taxon>Metazoa</taxon>
        <taxon>Chordata</taxon>
        <taxon>Craniata</taxon>
        <taxon>Vertebrata</taxon>
        <taxon>Euteleostomi</taxon>
        <taxon>Actinopterygii</taxon>
        <taxon>Neopterygii</taxon>
        <taxon>Teleostei</taxon>
        <taxon>Anguilliformes</taxon>
        <taxon>Anguillidae</taxon>
        <taxon>Anguilla</taxon>
    </lineage>
</organism>
<protein>
    <submittedName>
        <fullName evidence="1">Uncharacterized protein</fullName>
    </submittedName>
</protein>
<name>A0A0E9RB26_ANGAN</name>
<accession>A0A0E9RB26</accession>
<evidence type="ECO:0000313" key="1">
    <source>
        <dbReference type="EMBL" id="JAH25700.1"/>
    </source>
</evidence>
<proteinExistence type="predicted"/>
<reference evidence="1" key="1">
    <citation type="submission" date="2014-11" db="EMBL/GenBank/DDBJ databases">
        <authorList>
            <person name="Amaro Gonzalez C."/>
        </authorList>
    </citation>
    <scope>NUCLEOTIDE SEQUENCE</scope>
</reference>
<dbReference type="EMBL" id="GBXM01082877">
    <property type="protein sequence ID" value="JAH25700.1"/>
    <property type="molecule type" value="Transcribed_RNA"/>
</dbReference>
<reference evidence="1" key="2">
    <citation type="journal article" date="2015" name="Fish Shellfish Immunol.">
        <title>Early steps in the European eel (Anguilla anguilla)-Vibrio vulnificus interaction in the gills: Role of the RtxA13 toxin.</title>
        <authorList>
            <person name="Callol A."/>
            <person name="Pajuelo D."/>
            <person name="Ebbesson L."/>
            <person name="Teles M."/>
            <person name="MacKenzie S."/>
            <person name="Amaro C."/>
        </authorList>
    </citation>
    <scope>NUCLEOTIDE SEQUENCE</scope>
</reference>